<evidence type="ECO:0000256" key="2">
    <source>
        <dbReference type="SAM" id="MobiDB-lite"/>
    </source>
</evidence>
<dbReference type="AlphaFoldDB" id="A0A3M6ULE4"/>
<sequence length="362" mass="41117">MEGRRRLENHYSEPPNRHNVELHFYENPAFNSLDRAPFTPNSSVFKNRPPKQPHVENTRSRRYQTNDRLSRSSSGRMRCLVALNILLLVLTVLCLGLTSYVCYRMIFQKEAEVGSNGCDSDLRAEGEKFQKITSENMKELRRNISSMENLTKNFTLLQEAINDLNSERIHLLESVKMISNNLTKLREEYEKTRQQVLHNRRAISYLNVSSLEQEDLSDLWRKLNSSENELLDVKKQVINMSKIVPPRGLPGYNGTQGPVGGTGPVGPPGLPGPGVNITLCQYKTNSSGGLPASSLIKQEISVTEQKGTRIISVHCDTNDAKNCHLEYTVDGLEREYKCKCEGTLTTGEPTMYCYIHYWECPT</sequence>
<feature type="coiled-coil region" evidence="1">
    <location>
        <begin position="130"/>
        <end position="195"/>
    </location>
</feature>
<keyword evidence="5" id="KW-1185">Reference proteome</keyword>
<gene>
    <name evidence="4" type="ORF">pdam_00023248</name>
</gene>
<keyword evidence="3" id="KW-1133">Transmembrane helix</keyword>
<feature type="region of interest" description="Disordered" evidence="2">
    <location>
        <begin position="40"/>
        <end position="69"/>
    </location>
</feature>
<dbReference type="Proteomes" id="UP000275408">
    <property type="component" value="Unassembled WGS sequence"/>
</dbReference>
<protein>
    <submittedName>
        <fullName evidence="4">Uncharacterized protein</fullName>
    </submittedName>
</protein>
<feature type="compositionally biased region" description="Basic and acidic residues" evidence="2">
    <location>
        <begin position="53"/>
        <end position="69"/>
    </location>
</feature>
<organism evidence="4 5">
    <name type="scientific">Pocillopora damicornis</name>
    <name type="common">Cauliflower coral</name>
    <name type="synonym">Millepora damicornis</name>
    <dbReference type="NCBI Taxonomy" id="46731"/>
    <lineage>
        <taxon>Eukaryota</taxon>
        <taxon>Metazoa</taxon>
        <taxon>Cnidaria</taxon>
        <taxon>Anthozoa</taxon>
        <taxon>Hexacorallia</taxon>
        <taxon>Scleractinia</taxon>
        <taxon>Astrocoeniina</taxon>
        <taxon>Pocilloporidae</taxon>
        <taxon>Pocillopora</taxon>
    </lineage>
</organism>
<feature type="transmembrane region" description="Helical" evidence="3">
    <location>
        <begin position="79"/>
        <end position="101"/>
    </location>
</feature>
<name>A0A3M6ULE4_POCDA</name>
<keyword evidence="1" id="KW-0175">Coiled coil</keyword>
<dbReference type="EMBL" id="RCHS01001251">
    <property type="protein sequence ID" value="RMX54491.1"/>
    <property type="molecule type" value="Genomic_DNA"/>
</dbReference>
<accession>A0A3M6ULE4</accession>
<evidence type="ECO:0000313" key="4">
    <source>
        <dbReference type="EMBL" id="RMX54491.1"/>
    </source>
</evidence>
<evidence type="ECO:0000313" key="5">
    <source>
        <dbReference type="Proteomes" id="UP000275408"/>
    </source>
</evidence>
<reference evidence="4 5" key="1">
    <citation type="journal article" date="2018" name="Sci. Rep.">
        <title>Comparative analysis of the Pocillopora damicornis genome highlights role of immune system in coral evolution.</title>
        <authorList>
            <person name="Cunning R."/>
            <person name="Bay R.A."/>
            <person name="Gillette P."/>
            <person name="Baker A.C."/>
            <person name="Traylor-Knowles N."/>
        </authorList>
    </citation>
    <scope>NUCLEOTIDE SEQUENCE [LARGE SCALE GENOMIC DNA]</scope>
    <source>
        <strain evidence="4">RSMAS</strain>
        <tissue evidence="4">Whole animal</tissue>
    </source>
</reference>
<dbReference type="OrthoDB" id="5984107at2759"/>
<evidence type="ECO:0000256" key="1">
    <source>
        <dbReference type="SAM" id="Coils"/>
    </source>
</evidence>
<proteinExistence type="predicted"/>
<evidence type="ECO:0000256" key="3">
    <source>
        <dbReference type="SAM" id="Phobius"/>
    </source>
</evidence>
<keyword evidence="3" id="KW-0812">Transmembrane</keyword>
<comment type="caution">
    <text evidence="4">The sequence shown here is derived from an EMBL/GenBank/DDBJ whole genome shotgun (WGS) entry which is preliminary data.</text>
</comment>
<keyword evidence="3" id="KW-0472">Membrane</keyword>